<protein>
    <submittedName>
        <fullName evidence="3">Uncharacterized protein</fullName>
    </submittedName>
</protein>
<evidence type="ECO:0000313" key="3">
    <source>
        <dbReference type="EMBL" id="KAK4546417.1"/>
    </source>
</evidence>
<name>A0AAV9JM81_9PEZI</name>
<accession>A0AAV9JM81</accession>
<evidence type="ECO:0000256" key="2">
    <source>
        <dbReference type="SAM" id="MobiDB-lite"/>
    </source>
</evidence>
<organism evidence="3 4">
    <name type="scientific">Oleoguttula mirabilis</name>
    <dbReference type="NCBI Taxonomy" id="1507867"/>
    <lineage>
        <taxon>Eukaryota</taxon>
        <taxon>Fungi</taxon>
        <taxon>Dikarya</taxon>
        <taxon>Ascomycota</taxon>
        <taxon>Pezizomycotina</taxon>
        <taxon>Dothideomycetes</taxon>
        <taxon>Dothideomycetidae</taxon>
        <taxon>Mycosphaerellales</taxon>
        <taxon>Teratosphaeriaceae</taxon>
        <taxon>Oleoguttula</taxon>
    </lineage>
</organism>
<comment type="caution">
    <text evidence="3">The sequence shown here is derived from an EMBL/GenBank/DDBJ whole genome shotgun (WGS) entry which is preliminary data.</text>
</comment>
<reference evidence="3 4" key="1">
    <citation type="submission" date="2021-11" db="EMBL/GenBank/DDBJ databases">
        <title>Black yeast isolated from Biological Soil Crust.</title>
        <authorList>
            <person name="Kurbessoian T."/>
        </authorList>
    </citation>
    <scope>NUCLEOTIDE SEQUENCE [LARGE SCALE GENOMIC DNA]</scope>
    <source>
        <strain evidence="3 4">CCFEE 5522</strain>
    </source>
</reference>
<dbReference type="AlphaFoldDB" id="A0AAV9JM81"/>
<proteinExistence type="predicted"/>
<dbReference type="Gene3D" id="1.10.287.1490">
    <property type="match status" value="1"/>
</dbReference>
<sequence length="280" mass="30952">MADVESSIGGRVSEDFKVKSGGARMAASTGRNTRHYGAEELRHIGSICGQRLPPASAVQAMFQYELHRQSEAESLFQGTMFQLAQAEDQSKDHETRIARLEGQLKVVQRQLQVKDVEERLATSKLRMNQQQTKLDECAAKLRANEKLLEAFSHKMAEWTQAKAAGEQPKTATKELLEEVTGIKDDVDELYNEKEAMCTLLEDGGTRITKLEDLVRSLTLQWSTSTSPSNAGSPSMTQRLPLQTANGQFVDLLVPRGSGMGNGRENRGPPKSFTPGEQWTG</sequence>
<evidence type="ECO:0000256" key="1">
    <source>
        <dbReference type="SAM" id="Coils"/>
    </source>
</evidence>
<dbReference type="Proteomes" id="UP001324427">
    <property type="component" value="Unassembled WGS sequence"/>
</dbReference>
<keyword evidence="4" id="KW-1185">Reference proteome</keyword>
<feature type="region of interest" description="Disordered" evidence="2">
    <location>
        <begin position="250"/>
        <end position="280"/>
    </location>
</feature>
<dbReference type="EMBL" id="JAVFHQ010000015">
    <property type="protein sequence ID" value="KAK4546417.1"/>
    <property type="molecule type" value="Genomic_DNA"/>
</dbReference>
<feature type="coiled-coil region" evidence="1">
    <location>
        <begin position="83"/>
        <end position="133"/>
    </location>
</feature>
<gene>
    <name evidence="3" type="ORF">LTR36_002094</name>
</gene>
<evidence type="ECO:0000313" key="4">
    <source>
        <dbReference type="Proteomes" id="UP001324427"/>
    </source>
</evidence>
<keyword evidence="1" id="KW-0175">Coiled coil</keyword>